<dbReference type="EMBL" id="KZ857439">
    <property type="protein sequence ID" value="RDX45257.1"/>
    <property type="molecule type" value="Genomic_DNA"/>
</dbReference>
<evidence type="ECO:0000256" key="1">
    <source>
        <dbReference type="SAM" id="MobiDB-lite"/>
    </source>
</evidence>
<feature type="compositionally biased region" description="Basic and acidic residues" evidence="1">
    <location>
        <begin position="95"/>
        <end position="112"/>
    </location>
</feature>
<proteinExistence type="predicted"/>
<reference evidence="2 3" key="1">
    <citation type="journal article" date="2018" name="Biotechnol. Biofuels">
        <title>Integrative visual omics of the white-rot fungus Polyporus brumalis exposes the biotechnological potential of its oxidative enzymes for delignifying raw plant biomass.</title>
        <authorList>
            <person name="Miyauchi S."/>
            <person name="Rancon A."/>
            <person name="Drula E."/>
            <person name="Hage H."/>
            <person name="Chaduli D."/>
            <person name="Favel A."/>
            <person name="Grisel S."/>
            <person name="Henrissat B."/>
            <person name="Herpoel-Gimbert I."/>
            <person name="Ruiz-Duenas F.J."/>
            <person name="Chevret D."/>
            <person name="Hainaut M."/>
            <person name="Lin J."/>
            <person name="Wang M."/>
            <person name="Pangilinan J."/>
            <person name="Lipzen A."/>
            <person name="Lesage-Meessen L."/>
            <person name="Navarro D."/>
            <person name="Riley R."/>
            <person name="Grigoriev I.V."/>
            <person name="Zhou S."/>
            <person name="Raouche S."/>
            <person name="Rosso M.N."/>
        </authorList>
    </citation>
    <scope>NUCLEOTIDE SEQUENCE [LARGE SCALE GENOMIC DNA]</scope>
    <source>
        <strain evidence="2 3">BRFM 1820</strain>
    </source>
</reference>
<dbReference type="AlphaFoldDB" id="A0A371CYA3"/>
<name>A0A371CYA3_9APHY</name>
<evidence type="ECO:0000313" key="3">
    <source>
        <dbReference type="Proteomes" id="UP000256964"/>
    </source>
</evidence>
<accession>A0A371CYA3</accession>
<gene>
    <name evidence="2" type="ORF">OH76DRAFT_1536553</name>
</gene>
<organism evidence="2 3">
    <name type="scientific">Lentinus brumalis</name>
    <dbReference type="NCBI Taxonomy" id="2498619"/>
    <lineage>
        <taxon>Eukaryota</taxon>
        <taxon>Fungi</taxon>
        <taxon>Dikarya</taxon>
        <taxon>Basidiomycota</taxon>
        <taxon>Agaricomycotina</taxon>
        <taxon>Agaricomycetes</taxon>
        <taxon>Polyporales</taxon>
        <taxon>Polyporaceae</taxon>
        <taxon>Lentinus</taxon>
    </lineage>
</organism>
<feature type="region of interest" description="Disordered" evidence="1">
    <location>
        <begin position="252"/>
        <end position="302"/>
    </location>
</feature>
<protein>
    <submittedName>
        <fullName evidence="2">Uncharacterized protein</fullName>
    </submittedName>
</protein>
<sequence>MRKHSRTWPRSGSLIMPCRNFLMFVCDSPASITFLKSSYAALSMSENSGYNLQFDLNFSKSKAGRRQALYERTSERASDSISRTLKGSDVAGAPRSERERFHPESRCAERPIESSTGQRARLDLKATSRRGIGRECLGRGRAAGDLLHDSHFVYRHTGGRGVVFYGAIDIPVERPSALLDTAVLKPRFCTANYGPLPWRLCASRRLLAGDSLELQLDALQKRDGTKRDWSIIAAHTAVFCMKWRLLSAETSGSPGVPGLRTFPETRMSDCVEGPGTSSGSEQLHGVGQPNGRLRDLRDPEPQKASLVQPWQDTLQQLDISAGVIHVERPEDLRHMLECKVLYLLNIMRSSWSSAGRVALIRSMLSKKHLNN</sequence>
<feature type="region of interest" description="Disordered" evidence="1">
    <location>
        <begin position="70"/>
        <end position="113"/>
    </location>
</feature>
<evidence type="ECO:0000313" key="2">
    <source>
        <dbReference type="EMBL" id="RDX45257.1"/>
    </source>
</evidence>
<keyword evidence="3" id="KW-1185">Reference proteome</keyword>
<feature type="compositionally biased region" description="Basic and acidic residues" evidence="1">
    <location>
        <begin position="292"/>
        <end position="301"/>
    </location>
</feature>
<dbReference type="Proteomes" id="UP000256964">
    <property type="component" value="Unassembled WGS sequence"/>
</dbReference>